<dbReference type="InterPro" id="IPR000313">
    <property type="entry name" value="PWWP_dom"/>
</dbReference>
<evidence type="ECO:0000256" key="3">
    <source>
        <dbReference type="ARBA" id="ARBA00022664"/>
    </source>
</evidence>
<reference evidence="11" key="1">
    <citation type="submission" date="2015-07" db="EMBL/GenBank/DDBJ databases">
        <title>Transcriptome Assembly of Anthurium amnicola.</title>
        <authorList>
            <person name="Suzuki J."/>
        </authorList>
    </citation>
    <scope>NUCLEOTIDE SEQUENCE</scope>
</reference>
<dbReference type="PANTHER" id="PTHR12550:SF70">
    <property type="entry name" value="JIL-1 ANCHORING AND STABILIZING PROTEIN, ISOFORM A"/>
    <property type="match status" value="1"/>
</dbReference>
<proteinExistence type="predicted"/>
<feature type="domain" description="CID" evidence="10">
    <location>
        <begin position="931"/>
        <end position="1072"/>
    </location>
</feature>
<accession>A0A1D1ZID6</accession>
<keyword evidence="7" id="KW-0539">Nucleus</keyword>
<dbReference type="GO" id="GO:0006397">
    <property type="term" value="P:mRNA processing"/>
    <property type="evidence" value="ECO:0007669"/>
    <property type="project" value="UniProtKB-KW"/>
</dbReference>
<keyword evidence="6" id="KW-0804">Transcription</keyword>
<feature type="domain" description="PWWP" evidence="9">
    <location>
        <begin position="20"/>
        <end position="66"/>
    </location>
</feature>
<comment type="subcellular location">
    <subcellularLocation>
        <location evidence="1">Nucleus</location>
    </subcellularLocation>
</comment>
<dbReference type="GO" id="GO:0005634">
    <property type="term" value="C:nucleus"/>
    <property type="evidence" value="ECO:0007669"/>
    <property type="project" value="UniProtKB-SubCell"/>
</dbReference>
<dbReference type="EMBL" id="GDJX01001242">
    <property type="protein sequence ID" value="JAT66694.1"/>
    <property type="molecule type" value="Transcribed_RNA"/>
</dbReference>
<evidence type="ECO:0000259" key="9">
    <source>
        <dbReference type="PROSITE" id="PS50812"/>
    </source>
</evidence>
<dbReference type="FunFam" id="1.25.40.90:FF:000037">
    <property type="entry name" value="Enhancer of ag-4 2"/>
    <property type="match status" value="1"/>
</dbReference>
<evidence type="ECO:0000313" key="11">
    <source>
        <dbReference type="EMBL" id="JAT66694.1"/>
    </source>
</evidence>
<feature type="compositionally biased region" description="Basic and acidic residues" evidence="8">
    <location>
        <begin position="336"/>
        <end position="345"/>
    </location>
</feature>
<dbReference type="SUPFAM" id="SSF63748">
    <property type="entry name" value="Tudor/PWWP/MBT"/>
    <property type="match status" value="1"/>
</dbReference>
<keyword evidence="4" id="KW-0805">Transcription regulation</keyword>
<feature type="compositionally biased region" description="Basic and acidic residues" evidence="8">
    <location>
        <begin position="376"/>
        <end position="392"/>
    </location>
</feature>
<protein>
    <submittedName>
        <fullName evidence="11">Hepatoma-derived growth factor-related protein 2</fullName>
    </submittedName>
</protein>
<dbReference type="SMART" id="SM00582">
    <property type="entry name" value="RPR"/>
    <property type="match status" value="1"/>
</dbReference>
<feature type="compositionally biased region" description="Low complexity" evidence="8">
    <location>
        <begin position="1220"/>
        <end position="1229"/>
    </location>
</feature>
<dbReference type="InterPro" id="IPR006569">
    <property type="entry name" value="CID_dom"/>
</dbReference>
<evidence type="ECO:0000256" key="5">
    <source>
        <dbReference type="ARBA" id="ARBA00023089"/>
    </source>
</evidence>
<feature type="compositionally biased region" description="Low complexity" evidence="8">
    <location>
        <begin position="365"/>
        <end position="375"/>
    </location>
</feature>
<evidence type="ECO:0000256" key="6">
    <source>
        <dbReference type="ARBA" id="ARBA00023163"/>
    </source>
</evidence>
<evidence type="ECO:0000256" key="7">
    <source>
        <dbReference type="ARBA" id="ARBA00023242"/>
    </source>
</evidence>
<feature type="region of interest" description="Disordered" evidence="8">
    <location>
        <begin position="1210"/>
        <end position="1244"/>
    </location>
</feature>
<organism evidence="11">
    <name type="scientific">Anthurium amnicola</name>
    <dbReference type="NCBI Taxonomy" id="1678845"/>
    <lineage>
        <taxon>Eukaryota</taxon>
        <taxon>Viridiplantae</taxon>
        <taxon>Streptophyta</taxon>
        <taxon>Embryophyta</taxon>
        <taxon>Tracheophyta</taxon>
        <taxon>Spermatophyta</taxon>
        <taxon>Magnoliopsida</taxon>
        <taxon>Liliopsida</taxon>
        <taxon>Araceae</taxon>
        <taxon>Pothoideae</taxon>
        <taxon>Potheae</taxon>
        <taxon>Anthurium</taxon>
    </lineage>
</organism>
<feature type="region of interest" description="Disordered" evidence="8">
    <location>
        <begin position="356"/>
        <end position="396"/>
    </location>
</feature>
<evidence type="ECO:0000256" key="1">
    <source>
        <dbReference type="ARBA" id="ARBA00004123"/>
    </source>
</evidence>
<dbReference type="GO" id="GO:0009908">
    <property type="term" value="P:flower development"/>
    <property type="evidence" value="ECO:0007669"/>
    <property type="project" value="UniProtKB-KW"/>
</dbReference>
<dbReference type="Gene3D" id="2.30.30.140">
    <property type="match status" value="1"/>
</dbReference>
<keyword evidence="5" id="KW-0287">Flowering</keyword>
<evidence type="ECO:0000256" key="8">
    <source>
        <dbReference type="SAM" id="MobiDB-lite"/>
    </source>
</evidence>
<feature type="non-terminal residue" evidence="11">
    <location>
        <position position="1244"/>
    </location>
</feature>
<keyword evidence="3" id="KW-0507">mRNA processing</keyword>
<gene>
    <name evidence="11" type="primary">hdgfrp2_1</name>
    <name evidence="11" type="ORF">g.81442</name>
</gene>
<evidence type="ECO:0000256" key="4">
    <source>
        <dbReference type="ARBA" id="ARBA00023015"/>
    </source>
</evidence>
<dbReference type="AlphaFoldDB" id="A0A1D1ZID6"/>
<name>A0A1D1ZID6_9ARAE</name>
<dbReference type="Gene3D" id="1.25.40.90">
    <property type="match status" value="1"/>
</dbReference>
<feature type="compositionally biased region" description="Pro residues" evidence="8">
    <location>
        <begin position="1230"/>
        <end position="1244"/>
    </location>
</feature>
<keyword evidence="2" id="KW-0217">Developmental protein</keyword>
<feature type="region of interest" description="Disordered" evidence="8">
    <location>
        <begin position="332"/>
        <end position="351"/>
    </location>
</feature>
<dbReference type="PANTHER" id="PTHR12550">
    <property type="entry name" value="HEPATOMA-DERIVED GROWTH FACTOR-RELATED"/>
    <property type="match status" value="1"/>
</dbReference>
<dbReference type="SMART" id="SM00293">
    <property type="entry name" value="PWWP"/>
    <property type="match status" value="1"/>
</dbReference>
<evidence type="ECO:0000256" key="2">
    <source>
        <dbReference type="ARBA" id="ARBA00022473"/>
    </source>
</evidence>
<dbReference type="Pfam" id="PF00855">
    <property type="entry name" value="PWWP"/>
    <property type="match status" value="1"/>
</dbReference>
<dbReference type="PROSITE" id="PS50812">
    <property type="entry name" value="PWWP"/>
    <property type="match status" value="1"/>
</dbReference>
<evidence type="ECO:0000259" key="10">
    <source>
        <dbReference type="PROSITE" id="PS51391"/>
    </source>
</evidence>
<feature type="compositionally biased region" description="Low complexity" evidence="8">
    <location>
        <begin position="733"/>
        <end position="746"/>
    </location>
</feature>
<feature type="region of interest" description="Disordered" evidence="8">
    <location>
        <begin position="729"/>
        <end position="762"/>
    </location>
</feature>
<dbReference type="InterPro" id="IPR008942">
    <property type="entry name" value="ENTH_VHS"/>
</dbReference>
<feature type="compositionally biased region" description="Basic and acidic residues" evidence="8">
    <location>
        <begin position="674"/>
        <end position="688"/>
    </location>
</feature>
<sequence length="1244" mass="137709">MAPRRRKGVNQGNGKGQFNLGDLVLAKVKGYPAWPAKIGRPEDWKWLPDPKKCFVEFFGTSEIAFVAPADIQVFTIESKSELHARAQRKHSKVFARAVEEICEAFEELHGRSFGKSGENIKETAVSLEGNKLNETSKLEDQEEMLKQKEKAKDECFHIELPGLENSLQDRDGTYSIKAKHNGSDRHEGMKTPVSVNCSKCFNDFSEVLNEERAMISLSPSKFSSLKDEKSPTFSNENRDEYCMTICSESKELDYNLEVSAMHGPQDHFDGGEPGDDTVVATDDRSLPWVSSFVSPVKSDLHKKTENGCTAVESVTEPRMDVEGTLKLQKKCAAKKQPKDKSHEEQLGDQLAYKTVRSLDSRRENSPISPVSVSNISEEKGTKCSRKPDKLSYGKDPLFTGHGLSKVRFNATKGQHTESSQSLGDQRERAQIIKKKHQMNISQESEAQATKKQKHADDACKEANISGMSVLSCMAKRKGNKPLRKDESASCIKSTELLPSTTEPLVNKVHLTGDEAFLPSSRHHLLAVEARIKSTRSVEDKKGRILLKNDLPVSDYGKSPVHTHTRRGTFRIDDDEVDEGVHRTPVHRKTEGILMAGVSIVSTACGNSQIHPESPIDSWPSTRDTTIDSMVFAKLDEKVFKDRTSVVKCENNSLHGQTKEKWPGKLEKHFPLCPIKRENSSPPPREHRAPLVSPKASIGPESAGKLVQHKTIKPEIKSSTASVRIKAVSSKHLTGTSGSVSSSNNQVMRQKKKPSSSEKLVSMQKNNLQMNEVTENRSDINFSAELSMDVDIFPAERCRFDAMNDQTSNWMAKSKLTDSITSIKHLIAVAQAKRRQAHSQCLSHDDGIVDAVSTTDFIQQRSPSPLFALEHTSPLSVVQKDRRGPNASTSFASPSNIAENHSSLNHAGYEEHEHLITFEGQPPVVSVSGCTEATIARDALEGMIETLSRTKESIGRATRLAIDCAKYGIASQVVDLLIRKLESEPNFHRRVDLFFLVDSITQCSHSQKGVAEAAYIPTVQAVLPRLLRAAAPSGVGTHENHRQCHKVLRLWLETKIFPESLLRPLMDGIDASNDDMSSGLFHRRPSRVERSVDDPIREIEGMLVDEYGSNAAFQLPDLLSIRIFEDEEDLPHASCEDANDKASIKAGSALDELNACIVTSTNRRQHVLKDVEGELEMEDVTSLAKDDTTTVRDSFNLEHKMSISDRILKSTLANPAEASTLPDGSPHLPSDSPPPPPPLPPSPPP</sequence>
<dbReference type="Pfam" id="PF04818">
    <property type="entry name" value="CID"/>
    <property type="match status" value="1"/>
</dbReference>
<feature type="region of interest" description="Disordered" evidence="8">
    <location>
        <begin position="674"/>
        <end position="707"/>
    </location>
</feature>
<dbReference type="PROSITE" id="PS51391">
    <property type="entry name" value="CID"/>
    <property type="match status" value="1"/>
</dbReference>